<comment type="caution">
    <text evidence="3">The sequence shown here is derived from an EMBL/GenBank/DDBJ whole genome shotgun (WGS) entry which is preliminary data.</text>
</comment>
<dbReference type="InterPro" id="IPR012349">
    <property type="entry name" value="Split_barrel_FMN-bd"/>
</dbReference>
<reference evidence="3 4" key="1">
    <citation type="submission" date="2024-09" db="EMBL/GenBank/DDBJ databases">
        <authorList>
            <person name="Sun Q."/>
            <person name="Mori K."/>
        </authorList>
    </citation>
    <scope>NUCLEOTIDE SEQUENCE [LARGE SCALE GENOMIC DNA]</scope>
    <source>
        <strain evidence="3 4">CGMCC 1.15906</strain>
    </source>
</reference>
<dbReference type="NCBIfam" id="TIGR00026">
    <property type="entry name" value="hi_GC_TIGR00026"/>
    <property type="match status" value="1"/>
</dbReference>
<evidence type="ECO:0000256" key="2">
    <source>
        <dbReference type="ARBA" id="ARBA00049106"/>
    </source>
</evidence>
<dbReference type="InterPro" id="IPR004378">
    <property type="entry name" value="F420H2_quin_Rdtase"/>
</dbReference>
<evidence type="ECO:0000313" key="3">
    <source>
        <dbReference type="EMBL" id="MFC0623279.1"/>
    </source>
</evidence>
<evidence type="ECO:0000256" key="1">
    <source>
        <dbReference type="ARBA" id="ARBA00008710"/>
    </source>
</evidence>
<dbReference type="RefSeq" id="WP_380043978.1">
    <property type="nucleotide sequence ID" value="NZ_JBHLTC010000005.1"/>
</dbReference>
<dbReference type="Gene3D" id="2.30.110.10">
    <property type="entry name" value="Electron Transport, Fmn-binding Protein, Chain A"/>
    <property type="match status" value="1"/>
</dbReference>
<dbReference type="Pfam" id="PF04075">
    <property type="entry name" value="F420H2_quin_red"/>
    <property type="match status" value="1"/>
</dbReference>
<evidence type="ECO:0000313" key="4">
    <source>
        <dbReference type="Proteomes" id="UP001589890"/>
    </source>
</evidence>
<comment type="similarity">
    <text evidence="1">Belongs to the F420H(2)-dependent quinone reductase family.</text>
</comment>
<keyword evidence="4" id="KW-1185">Reference proteome</keyword>
<gene>
    <name evidence="3" type="ORF">ACFFGN_04350</name>
</gene>
<sequence length="143" mass="16140">MVSQSEEIHDSPVDWVHKHLQQFLATDGKQGRSSARRLLLTTRGRRSGALRRTVLNYWTDGPRFLVVGSNGGSARHPAWYLNLCAEPEVTVQVGAEVFQARATTVTADEKARYWPQFVATMPSYADFQRKTSRDIPVALLIRN</sequence>
<proteinExistence type="inferred from homology"/>
<name>A0ABV6QF63_9ACTN</name>
<dbReference type="EMBL" id="JBHLTC010000005">
    <property type="protein sequence ID" value="MFC0623279.1"/>
    <property type="molecule type" value="Genomic_DNA"/>
</dbReference>
<organism evidence="3 4">
    <name type="scientific">Kribbella deserti</name>
    <dbReference type="NCBI Taxonomy" id="1926257"/>
    <lineage>
        <taxon>Bacteria</taxon>
        <taxon>Bacillati</taxon>
        <taxon>Actinomycetota</taxon>
        <taxon>Actinomycetes</taxon>
        <taxon>Propionibacteriales</taxon>
        <taxon>Kribbellaceae</taxon>
        <taxon>Kribbella</taxon>
    </lineage>
</organism>
<dbReference type="PANTHER" id="PTHR39428">
    <property type="entry name" value="F420H(2)-DEPENDENT QUINONE REDUCTASE RV1261C"/>
    <property type="match status" value="1"/>
</dbReference>
<dbReference type="PANTHER" id="PTHR39428:SF1">
    <property type="entry name" value="F420H(2)-DEPENDENT QUINONE REDUCTASE RV1261C"/>
    <property type="match status" value="1"/>
</dbReference>
<dbReference type="Proteomes" id="UP001589890">
    <property type="component" value="Unassembled WGS sequence"/>
</dbReference>
<accession>A0ABV6QF63</accession>
<comment type="catalytic activity">
    <reaction evidence="2">
        <text>oxidized coenzyme F420-(gamma-L-Glu)(n) + a quinol + H(+) = reduced coenzyme F420-(gamma-L-Glu)(n) + a quinone</text>
        <dbReference type="Rhea" id="RHEA:39663"/>
        <dbReference type="Rhea" id="RHEA-COMP:12939"/>
        <dbReference type="Rhea" id="RHEA-COMP:14378"/>
        <dbReference type="ChEBI" id="CHEBI:15378"/>
        <dbReference type="ChEBI" id="CHEBI:24646"/>
        <dbReference type="ChEBI" id="CHEBI:132124"/>
        <dbReference type="ChEBI" id="CHEBI:133980"/>
        <dbReference type="ChEBI" id="CHEBI:139511"/>
    </reaction>
</comment>
<protein>
    <submittedName>
        <fullName evidence="3">Nitroreductase family deazaflavin-dependent oxidoreductase</fullName>
    </submittedName>
</protein>